<evidence type="ECO:0000313" key="2">
    <source>
        <dbReference type="Proteomes" id="UP000027265"/>
    </source>
</evidence>
<dbReference type="HOGENOM" id="CLU_2574196_0_0_1"/>
<dbReference type="AlphaFoldDB" id="A0A067P618"/>
<protein>
    <submittedName>
        <fullName evidence="1">Uncharacterized protein</fullName>
    </submittedName>
</protein>
<dbReference type="EMBL" id="KL197761">
    <property type="protein sequence ID" value="KDQ50353.1"/>
    <property type="molecule type" value="Genomic_DNA"/>
</dbReference>
<accession>A0A067P618</accession>
<reference evidence="2" key="1">
    <citation type="journal article" date="2014" name="Proc. Natl. Acad. Sci. U.S.A.">
        <title>Extensive sampling of basidiomycete genomes demonstrates inadequacy of the white-rot/brown-rot paradigm for wood decay fungi.</title>
        <authorList>
            <person name="Riley R."/>
            <person name="Salamov A.A."/>
            <person name="Brown D.W."/>
            <person name="Nagy L.G."/>
            <person name="Floudas D."/>
            <person name="Held B.W."/>
            <person name="Levasseur A."/>
            <person name="Lombard V."/>
            <person name="Morin E."/>
            <person name="Otillar R."/>
            <person name="Lindquist E.A."/>
            <person name="Sun H."/>
            <person name="LaButti K.M."/>
            <person name="Schmutz J."/>
            <person name="Jabbour D."/>
            <person name="Luo H."/>
            <person name="Baker S.E."/>
            <person name="Pisabarro A.G."/>
            <person name="Walton J.D."/>
            <person name="Blanchette R.A."/>
            <person name="Henrissat B."/>
            <person name="Martin F."/>
            <person name="Cullen D."/>
            <person name="Hibbett D.S."/>
            <person name="Grigoriev I.V."/>
        </authorList>
    </citation>
    <scope>NUCLEOTIDE SEQUENCE [LARGE SCALE GENOMIC DNA]</scope>
    <source>
        <strain evidence="2">MUCL 33604</strain>
    </source>
</reference>
<evidence type="ECO:0000313" key="1">
    <source>
        <dbReference type="EMBL" id="KDQ50353.1"/>
    </source>
</evidence>
<name>A0A067P618_9AGAM</name>
<organism evidence="1 2">
    <name type="scientific">Jaapia argillacea MUCL 33604</name>
    <dbReference type="NCBI Taxonomy" id="933084"/>
    <lineage>
        <taxon>Eukaryota</taxon>
        <taxon>Fungi</taxon>
        <taxon>Dikarya</taxon>
        <taxon>Basidiomycota</taxon>
        <taxon>Agaricomycotina</taxon>
        <taxon>Agaricomycetes</taxon>
        <taxon>Agaricomycetidae</taxon>
        <taxon>Jaapiales</taxon>
        <taxon>Jaapiaceae</taxon>
        <taxon>Jaapia</taxon>
    </lineage>
</organism>
<dbReference type="InParanoid" id="A0A067P618"/>
<gene>
    <name evidence="1" type="ORF">JAAARDRAFT_586210</name>
</gene>
<keyword evidence="2" id="KW-1185">Reference proteome</keyword>
<proteinExistence type="predicted"/>
<sequence>MLPHKLMRIQAEHLFSLKHVKEAIDPKYIKRAIVKVGQVYGESEWFISRGRCIDGFELLYDRESVPMRSRKRIPWQNAFRR</sequence>
<dbReference type="Proteomes" id="UP000027265">
    <property type="component" value="Unassembled WGS sequence"/>
</dbReference>